<sequence>MVDVSPIRLPPSGGEQLIAALVPPKTMRPAVRAPAPLPVLPRLSLPADGADALVLGMARLDRSGRLSARELLGVLGWRPGSRVDIGVVAGVLVAASASTGRHVVRGRGGLCLPAPVRQMCGLLPGVPVLLAASPSQQVLVVHPVHTMARLLTEHHIRLAGGDHG</sequence>
<gene>
    <name evidence="1" type="ORF">JD77_06157</name>
</gene>
<protein>
    <submittedName>
        <fullName evidence="1">Uncharacterized protein</fullName>
    </submittedName>
</protein>
<proteinExistence type="predicted"/>
<keyword evidence="2" id="KW-1185">Reference proteome</keyword>
<reference evidence="1 2" key="1">
    <citation type="submission" date="2019-07" db="EMBL/GenBank/DDBJ databases">
        <title>R&amp;d 2014.</title>
        <authorList>
            <person name="Klenk H.-P."/>
        </authorList>
    </citation>
    <scope>NUCLEOTIDE SEQUENCE [LARGE SCALE GENOMIC DNA]</scope>
    <source>
        <strain evidence="1 2">DSM 43868</strain>
    </source>
</reference>
<dbReference type="AlphaFoldDB" id="A0A562IJV1"/>
<evidence type="ECO:0000313" key="1">
    <source>
        <dbReference type="EMBL" id="TWH71132.1"/>
    </source>
</evidence>
<dbReference type="EMBL" id="VLKE01000001">
    <property type="protein sequence ID" value="TWH71132.1"/>
    <property type="molecule type" value="Genomic_DNA"/>
</dbReference>
<accession>A0A562IJV1</accession>
<dbReference type="Proteomes" id="UP000319825">
    <property type="component" value="Unassembled WGS sequence"/>
</dbReference>
<organism evidence="1 2">
    <name type="scientific">Micromonospora olivasterospora</name>
    <dbReference type="NCBI Taxonomy" id="1880"/>
    <lineage>
        <taxon>Bacteria</taxon>
        <taxon>Bacillati</taxon>
        <taxon>Actinomycetota</taxon>
        <taxon>Actinomycetes</taxon>
        <taxon>Micromonosporales</taxon>
        <taxon>Micromonosporaceae</taxon>
        <taxon>Micromonospora</taxon>
    </lineage>
</organism>
<name>A0A562IJV1_MICOL</name>
<comment type="caution">
    <text evidence="1">The sequence shown here is derived from an EMBL/GenBank/DDBJ whole genome shotgun (WGS) entry which is preliminary data.</text>
</comment>
<evidence type="ECO:0000313" key="2">
    <source>
        <dbReference type="Proteomes" id="UP000319825"/>
    </source>
</evidence>